<dbReference type="PhylomeDB" id="E9HBJ1"/>
<protein>
    <recommendedName>
        <fullName evidence="2">MADF domain-containing protein</fullName>
    </recommendedName>
</protein>
<evidence type="ECO:0000313" key="4">
    <source>
        <dbReference type="Proteomes" id="UP000000305"/>
    </source>
</evidence>
<dbReference type="KEGG" id="dpx:DAPPUDRAFT_228142"/>
<dbReference type="PANTHER" id="PTHR12243">
    <property type="entry name" value="MADF DOMAIN TRANSCRIPTION FACTOR"/>
    <property type="match status" value="1"/>
</dbReference>
<dbReference type="SMART" id="SM00595">
    <property type="entry name" value="MADF"/>
    <property type="match status" value="1"/>
</dbReference>
<feature type="region of interest" description="Disordered" evidence="1">
    <location>
        <begin position="137"/>
        <end position="160"/>
    </location>
</feature>
<gene>
    <name evidence="3" type="ORF">DAPPUDRAFT_228142</name>
</gene>
<dbReference type="PANTHER" id="PTHR12243:SF69">
    <property type="entry name" value="SI:CH73-59F11.3"/>
    <property type="match status" value="1"/>
</dbReference>
<dbReference type="GO" id="GO:0005667">
    <property type="term" value="C:transcription regulator complex"/>
    <property type="evidence" value="ECO:0000318"/>
    <property type="project" value="GO_Central"/>
</dbReference>
<dbReference type="Pfam" id="PF10545">
    <property type="entry name" value="MADF_DNA_bdg"/>
    <property type="match status" value="1"/>
</dbReference>
<dbReference type="GO" id="GO:0006357">
    <property type="term" value="P:regulation of transcription by RNA polymerase II"/>
    <property type="evidence" value="ECO:0000318"/>
    <property type="project" value="GO_Central"/>
</dbReference>
<dbReference type="OrthoDB" id="5779735at2759"/>
<dbReference type="Proteomes" id="UP000000305">
    <property type="component" value="Unassembled WGS sequence"/>
</dbReference>
<dbReference type="GO" id="GO:0005634">
    <property type="term" value="C:nucleus"/>
    <property type="evidence" value="ECO:0000318"/>
    <property type="project" value="GO_Central"/>
</dbReference>
<dbReference type="InParanoid" id="E9HBJ1"/>
<keyword evidence="4" id="KW-1185">Reference proteome</keyword>
<reference evidence="3 4" key="1">
    <citation type="journal article" date="2011" name="Science">
        <title>The ecoresponsive genome of Daphnia pulex.</title>
        <authorList>
            <person name="Colbourne J.K."/>
            <person name="Pfrender M.E."/>
            <person name="Gilbert D."/>
            <person name="Thomas W.K."/>
            <person name="Tucker A."/>
            <person name="Oakley T.H."/>
            <person name="Tokishita S."/>
            <person name="Aerts A."/>
            <person name="Arnold G.J."/>
            <person name="Basu M.K."/>
            <person name="Bauer D.J."/>
            <person name="Caceres C.E."/>
            <person name="Carmel L."/>
            <person name="Casola C."/>
            <person name="Choi J.H."/>
            <person name="Detter J.C."/>
            <person name="Dong Q."/>
            <person name="Dusheyko S."/>
            <person name="Eads B.D."/>
            <person name="Frohlich T."/>
            <person name="Geiler-Samerotte K.A."/>
            <person name="Gerlach D."/>
            <person name="Hatcher P."/>
            <person name="Jogdeo S."/>
            <person name="Krijgsveld J."/>
            <person name="Kriventseva E.V."/>
            <person name="Kultz D."/>
            <person name="Laforsch C."/>
            <person name="Lindquist E."/>
            <person name="Lopez J."/>
            <person name="Manak J.R."/>
            <person name="Muller J."/>
            <person name="Pangilinan J."/>
            <person name="Patwardhan R.P."/>
            <person name="Pitluck S."/>
            <person name="Pritham E.J."/>
            <person name="Rechtsteiner A."/>
            <person name="Rho M."/>
            <person name="Rogozin I.B."/>
            <person name="Sakarya O."/>
            <person name="Salamov A."/>
            <person name="Schaack S."/>
            <person name="Shapiro H."/>
            <person name="Shiga Y."/>
            <person name="Skalitzky C."/>
            <person name="Smith Z."/>
            <person name="Souvorov A."/>
            <person name="Sung W."/>
            <person name="Tang Z."/>
            <person name="Tsuchiya D."/>
            <person name="Tu H."/>
            <person name="Vos H."/>
            <person name="Wang M."/>
            <person name="Wolf Y.I."/>
            <person name="Yamagata H."/>
            <person name="Yamada T."/>
            <person name="Ye Y."/>
            <person name="Shaw J.R."/>
            <person name="Andrews J."/>
            <person name="Crease T.J."/>
            <person name="Tang H."/>
            <person name="Lucas S.M."/>
            <person name="Robertson H.M."/>
            <person name="Bork P."/>
            <person name="Koonin E.V."/>
            <person name="Zdobnov E.M."/>
            <person name="Grigoriev I.V."/>
            <person name="Lynch M."/>
            <person name="Boore J.L."/>
        </authorList>
    </citation>
    <scope>NUCLEOTIDE SEQUENCE [LARGE SCALE GENOMIC DNA]</scope>
</reference>
<dbReference type="EMBL" id="GL732616">
    <property type="protein sequence ID" value="EFX70908.1"/>
    <property type="molecule type" value="Genomic_DNA"/>
</dbReference>
<dbReference type="InterPro" id="IPR039353">
    <property type="entry name" value="TF_Adf1"/>
</dbReference>
<dbReference type="OMA" id="FECISFY"/>
<dbReference type="HOGENOM" id="CLU_1262698_0_0_1"/>
<evidence type="ECO:0000259" key="2">
    <source>
        <dbReference type="PROSITE" id="PS51029"/>
    </source>
</evidence>
<feature type="domain" description="MADF" evidence="2">
    <location>
        <begin position="17"/>
        <end position="108"/>
    </location>
</feature>
<organism evidence="3 4">
    <name type="scientific">Daphnia pulex</name>
    <name type="common">Water flea</name>
    <dbReference type="NCBI Taxonomy" id="6669"/>
    <lineage>
        <taxon>Eukaryota</taxon>
        <taxon>Metazoa</taxon>
        <taxon>Ecdysozoa</taxon>
        <taxon>Arthropoda</taxon>
        <taxon>Crustacea</taxon>
        <taxon>Branchiopoda</taxon>
        <taxon>Diplostraca</taxon>
        <taxon>Cladocera</taxon>
        <taxon>Anomopoda</taxon>
        <taxon>Daphniidae</taxon>
        <taxon>Daphnia</taxon>
    </lineage>
</organism>
<dbReference type="InterPro" id="IPR006578">
    <property type="entry name" value="MADF-dom"/>
</dbReference>
<accession>E9HBJ1</accession>
<sequence length="219" mass="24531">MASFNCNFYWTLEFEEKLIMCAMDYPCIYDVKIPEYRNAELKATAFLKIAKGIGCDVAEVKQKWTKLKEKYCRERGSIKKPSGSPVDEPHTSKWALFECISFYDKYIQRRSRSGNFPSTLPDRSDSTGSYISVEDVQLSDTEDKENSASHPNQGQSKETPILMATPAAKKIVATPTTPHIVPKVIGRCKTKIASGNELELLNNLGSLLESCKDSTPTTN</sequence>
<evidence type="ECO:0000313" key="3">
    <source>
        <dbReference type="EMBL" id="EFX70908.1"/>
    </source>
</evidence>
<name>E9HBJ1_DAPPU</name>
<evidence type="ECO:0000256" key="1">
    <source>
        <dbReference type="SAM" id="MobiDB-lite"/>
    </source>
</evidence>
<proteinExistence type="predicted"/>
<dbReference type="AlphaFoldDB" id="E9HBJ1"/>
<feature type="compositionally biased region" description="Polar residues" evidence="1">
    <location>
        <begin position="148"/>
        <end position="158"/>
    </location>
</feature>
<dbReference type="PROSITE" id="PS51029">
    <property type="entry name" value="MADF"/>
    <property type="match status" value="1"/>
</dbReference>